<gene>
    <name evidence="1" type="ORF">CV103_04115</name>
</gene>
<organism evidence="1 2">
    <name type="scientific">Edaphosphingomonas fennica</name>
    <dbReference type="NCBI Taxonomy" id="114404"/>
    <lineage>
        <taxon>Bacteria</taxon>
        <taxon>Pseudomonadati</taxon>
        <taxon>Pseudomonadota</taxon>
        <taxon>Alphaproteobacteria</taxon>
        <taxon>Sphingomonadales</taxon>
        <taxon>Rhizorhabdaceae</taxon>
        <taxon>Edaphosphingomonas</taxon>
    </lineage>
</organism>
<dbReference type="Proteomes" id="UP000241206">
    <property type="component" value="Unassembled WGS sequence"/>
</dbReference>
<dbReference type="EMBL" id="PHHF01000018">
    <property type="protein sequence ID" value="PTD26337.1"/>
    <property type="molecule type" value="Genomic_DNA"/>
</dbReference>
<evidence type="ECO:0000313" key="1">
    <source>
        <dbReference type="EMBL" id="PTD26337.1"/>
    </source>
</evidence>
<accession>A0A2T4I6W0</accession>
<comment type="caution">
    <text evidence="1">The sequence shown here is derived from an EMBL/GenBank/DDBJ whole genome shotgun (WGS) entry which is preliminary data.</text>
</comment>
<keyword evidence="2" id="KW-1185">Reference proteome</keyword>
<name>A0A2T4I6W0_9SPHN</name>
<sequence>MMITGFGMVGGAIRRRRASVSVSFA</sequence>
<dbReference type="AlphaFoldDB" id="A0A2T4I6W0"/>
<proteinExistence type="predicted"/>
<evidence type="ECO:0000313" key="2">
    <source>
        <dbReference type="Proteomes" id="UP000241206"/>
    </source>
</evidence>
<reference evidence="1 2" key="1">
    <citation type="submission" date="2017-11" db="EMBL/GenBank/DDBJ databases">
        <title>Sphingomonas oleivorans sp. nov., isolated from oil-contaminated soil.</title>
        <authorList>
            <person name="Wang L."/>
            <person name="Chen L."/>
        </authorList>
    </citation>
    <scope>NUCLEOTIDE SEQUENCE [LARGE SCALE GENOMIC DNA]</scope>
    <source>
        <strain evidence="1 2">K101</strain>
    </source>
</reference>
<protein>
    <submittedName>
        <fullName evidence="1">Uncharacterized protein</fullName>
    </submittedName>
</protein>